<reference evidence="1 2" key="1">
    <citation type="submission" date="2024-09" db="EMBL/GenBank/DDBJ databases">
        <authorList>
            <person name="Sun Q."/>
            <person name="Mori K."/>
        </authorList>
    </citation>
    <scope>NUCLEOTIDE SEQUENCE [LARGE SCALE GENOMIC DNA]</scope>
    <source>
        <strain evidence="1 2">JCM 13503</strain>
    </source>
</reference>
<dbReference type="Gene3D" id="3.10.20.520">
    <property type="entry name" value="Phenylacetic acid degradation B"/>
    <property type="match status" value="2"/>
</dbReference>
<comment type="caution">
    <text evidence="1">The sequence shown here is derived from an EMBL/GenBank/DDBJ whole genome shotgun (WGS) entry which is preliminary data.</text>
</comment>
<organism evidence="1 2">
    <name type="scientific">Deinococcus oregonensis</name>
    <dbReference type="NCBI Taxonomy" id="1805970"/>
    <lineage>
        <taxon>Bacteria</taxon>
        <taxon>Thermotogati</taxon>
        <taxon>Deinococcota</taxon>
        <taxon>Deinococci</taxon>
        <taxon>Deinococcales</taxon>
        <taxon>Deinococcaceae</taxon>
        <taxon>Deinococcus</taxon>
    </lineage>
</organism>
<dbReference type="Proteomes" id="UP001589733">
    <property type="component" value="Unassembled WGS sequence"/>
</dbReference>
<proteinExistence type="predicted"/>
<name>A0ABV6B6P9_9DEIO</name>
<keyword evidence="2" id="KW-1185">Reference proteome</keyword>
<evidence type="ECO:0000313" key="1">
    <source>
        <dbReference type="EMBL" id="MFB9994595.1"/>
    </source>
</evidence>
<evidence type="ECO:0000313" key="2">
    <source>
        <dbReference type="Proteomes" id="UP001589733"/>
    </source>
</evidence>
<accession>A0ABV6B6P9</accession>
<dbReference type="InterPro" id="IPR009359">
    <property type="entry name" value="PaaB"/>
</dbReference>
<sequence>MSELPRWEVFKQDGPGKVHQAVGSVHAGDGKHALFTARSVFARRPAAVSLWVARADHILALTKQELDAGKGLPEGDGGKFQIFGKKTNRRSMVLGDHLGTLEAGSPQAALDAARAQYGDELLVWWLVPDSALVRSIDSAETVESWFTPAKDKTYKQQSSYGVVGQHASAHKKVIRGNDHD</sequence>
<dbReference type="RefSeq" id="WP_380015699.1">
    <property type="nucleotide sequence ID" value="NZ_JBHLYR010000063.1"/>
</dbReference>
<dbReference type="Pfam" id="PF06243">
    <property type="entry name" value="PaaB"/>
    <property type="match status" value="2"/>
</dbReference>
<dbReference type="InterPro" id="IPR038693">
    <property type="entry name" value="PaaB_sf"/>
</dbReference>
<protein>
    <submittedName>
        <fullName evidence="1">Phenylacetic acid degradation protein</fullName>
    </submittedName>
</protein>
<gene>
    <name evidence="1" type="ORF">ACFFLM_21790</name>
</gene>
<dbReference type="EMBL" id="JBHLYR010000063">
    <property type="protein sequence ID" value="MFB9994595.1"/>
    <property type="molecule type" value="Genomic_DNA"/>
</dbReference>